<organism evidence="2">
    <name type="scientific">marine sediment metagenome</name>
    <dbReference type="NCBI Taxonomy" id="412755"/>
    <lineage>
        <taxon>unclassified sequences</taxon>
        <taxon>metagenomes</taxon>
        <taxon>ecological metagenomes</taxon>
    </lineage>
</organism>
<gene>
    <name evidence="2" type="ORF">LCGC14_2835250</name>
</gene>
<accession>A0A0F8YD00</accession>
<comment type="caution">
    <text evidence="2">The sequence shown here is derived from an EMBL/GenBank/DDBJ whole genome shotgun (WGS) entry which is preliminary data.</text>
</comment>
<sequence length="103" mass="11288">MEIRKVYMQHNSLVVNVPKEVGAALKLKRGSYVSFSICEGGKYACVEKIESISGGNHADKEHQNEQDKSGAARTAVPVRRRKDAGSGRVDFKTRALASIIREG</sequence>
<proteinExistence type="predicted"/>
<feature type="region of interest" description="Disordered" evidence="1">
    <location>
        <begin position="55"/>
        <end position="87"/>
    </location>
</feature>
<evidence type="ECO:0000256" key="1">
    <source>
        <dbReference type="SAM" id="MobiDB-lite"/>
    </source>
</evidence>
<feature type="compositionally biased region" description="Basic and acidic residues" evidence="1">
    <location>
        <begin position="57"/>
        <end position="70"/>
    </location>
</feature>
<name>A0A0F8YD00_9ZZZZ</name>
<dbReference type="EMBL" id="LAZR01054108">
    <property type="protein sequence ID" value="KKK79263.1"/>
    <property type="molecule type" value="Genomic_DNA"/>
</dbReference>
<reference evidence="2" key="1">
    <citation type="journal article" date="2015" name="Nature">
        <title>Complex archaea that bridge the gap between prokaryotes and eukaryotes.</title>
        <authorList>
            <person name="Spang A."/>
            <person name="Saw J.H."/>
            <person name="Jorgensen S.L."/>
            <person name="Zaremba-Niedzwiedzka K."/>
            <person name="Martijn J."/>
            <person name="Lind A.E."/>
            <person name="van Eijk R."/>
            <person name="Schleper C."/>
            <person name="Guy L."/>
            <person name="Ettema T.J."/>
        </authorList>
    </citation>
    <scope>NUCLEOTIDE SEQUENCE</scope>
</reference>
<evidence type="ECO:0000313" key="2">
    <source>
        <dbReference type="EMBL" id="KKK79263.1"/>
    </source>
</evidence>
<protein>
    <submittedName>
        <fullName evidence="2">Uncharacterized protein</fullName>
    </submittedName>
</protein>
<dbReference type="AlphaFoldDB" id="A0A0F8YD00"/>